<keyword evidence="1" id="KW-0812">Transmembrane</keyword>
<keyword evidence="1" id="KW-0472">Membrane</keyword>
<keyword evidence="1" id="KW-1133">Transmembrane helix</keyword>
<dbReference type="AlphaFoldDB" id="A0AAV4TET6"/>
<organism evidence="2 3">
    <name type="scientific">Caerostris extrusa</name>
    <name type="common">Bark spider</name>
    <name type="synonym">Caerostris bankana</name>
    <dbReference type="NCBI Taxonomy" id="172846"/>
    <lineage>
        <taxon>Eukaryota</taxon>
        <taxon>Metazoa</taxon>
        <taxon>Ecdysozoa</taxon>
        <taxon>Arthropoda</taxon>
        <taxon>Chelicerata</taxon>
        <taxon>Arachnida</taxon>
        <taxon>Araneae</taxon>
        <taxon>Araneomorphae</taxon>
        <taxon>Entelegynae</taxon>
        <taxon>Araneoidea</taxon>
        <taxon>Araneidae</taxon>
        <taxon>Caerostris</taxon>
    </lineage>
</organism>
<evidence type="ECO:0000313" key="2">
    <source>
        <dbReference type="EMBL" id="GIY44174.1"/>
    </source>
</evidence>
<accession>A0AAV4TET6</accession>
<name>A0AAV4TET6_CAEEX</name>
<reference evidence="2 3" key="1">
    <citation type="submission" date="2021-06" db="EMBL/GenBank/DDBJ databases">
        <title>Caerostris extrusa draft genome.</title>
        <authorList>
            <person name="Kono N."/>
            <person name="Arakawa K."/>
        </authorList>
    </citation>
    <scope>NUCLEOTIDE SEQUENCE [LARGE SCALE GENOMIC DNA]</scope>
</reference>
<sequence>MQVNDSNKLFVSNEDQYSHFHLSQDCVASLRPLSSVRVNNSVPSLIYLVDIYISSSIITASCLCCRTDAYRFTKLTLNWFQ</sequence>
<comment type="caution">
    <text evidence="2">The sequence shown here is derived from an EMBL/GenBank/DDBJ whole genome shotgun (WGS) entry which is preliminary data.</text>
</comment>
<protein>
    <submittedName>
        <fullName evidence="2">Uncharacterized protein</fullName>
    </submittedName>
</protein>
<gene>
    <name evidence="2" type="ORF">CEXT_811471</name>
</gene>
<evidence type="ECO:0000256" key="1">
    <source>
        <dbReference type="SAM" id="Phobius"/>
    </source>
</evidence>
<proteinExistence type="predicted"/>
<evidence type="ECO:0000313" key="3">
    <source>
        <dbReference type="Proteomes" id="UP001054945"/>
    </source>
</evidence>
<dbReference type="Proteomes" id="UP001054945">
    <property type="component" value="Unassembled WGS sequence"/>
</dbReference>
<dbReference type="EMBL" id="BPLR01011101">
    <property type="protein sequence ID" value="GIY44174.1"/>
    <property type="molecule type" value="Genomic_DNA"/>
</dbReference>
<keyword evidence="3" id="KW-1185">Reference proteome</keyword>
<feature type="transmembrane region" description="Helical" evidence="1">
    <location>
        <begin position="45"/>
        <end position="65"/>
    </location>
</feature>